<dbReference type="InterPro" id="IPR003961">
    <property type="entry name" value="FN3_dom"/>
</dbReference>
<feature type="transmembrane region" description="Helical" evidence="1">
    <location>
        <begin position="216"/>
        <end position="240"/>
    </location>
</feature>
<dbReference type="InterPro" id="IPR015373">
    <property type="entry name" value="Interferon/interleukin_rcp_dom"/>
</dbReference>
<name>A0AAV6RCK1_SOLSE</name>
<keyword evidence="1" id="KW-1133">Transmembrane helix</keyword>
<dbReference type="PANTHER" id="PTHR20859">
    <property type="entry name" value="INTERFERON/INTERLEUKIN RECEPTOR"/>
    <property type="match status" value="1"/>
</dbReference>
<keyword evidence="5" id="KW-0675">Receptor</keyword>
<feature type="signal peptide" evidence="2">
    <location>
        <begin position="1"/>
        <end position="16"/>
    </location>
</feature>
<keyword evidence="1" id="KW-0812">Transmembrane</keyword>
<dbReference type="EMBL" id="JAGKHQ010000012">
    <property type="protein sequence ID" value="KAG7503256.1"/>
    <property type="molecule type" value="Genomic_DNA"/>
</dbReference>
<feature type="chain" id="PRO_5044715136" evidence="2">
    <location>
        <begin position="17"/>
        <end position="287"/>
    </location>
</feature>
<sequence>MLFMLLCVQAVVQVVSQEMPSPPLHVHVDKWLLTWTPTEETNVTYTVQYLSFRNDVWRDVPACVQTPFNSCNVAFTKAESEHGCVLLRVRAERHELSSRPVKACSRHGDSCSPNVSLTARSGSLTVYLSSDHSMAHEHGDHVKHRVYYGKEGESLQKYKDAISSVTISNLEEGQRYCAKVQYVYFGKPMGLESCTQCEVIPKSKFIADEHKPKQTVVIIIVLVVLFLACLISVIAYVLIIHPGRIKRWLRPPCKIPDHFFFKSFAEHHVLRSSTIEEDHFDAISVIE</sequence>
<dbReference type="PANTHER" id="PTHR20859:SF91">
    <property type="match status" value="1"/>
</dbReference>
<dbReference type="GO" id="GO:0005886">
    <property type="term" value="C:plasma membrane"/>
    <property type="evidence" value="ECO:0007669"/>
    <property type="project" value="TreeGrafter"/>
</dbReference>
<evidence type="ECO:0000259" key="3">
    <source>
        <dbReference type="Pfam" id="PF01108"/>
    </source>
</evidence>
<evidence type="ECO:0000259" key="4">
    <source>
        <dbReference type="Pfam" id="PF09294"/>
    </source>
</evidence>
<reference evidence="6 7" key="1">
    <citation type="journal article" date="2021" name="Sci. Rep.">
        <title>Chromosome anchoring in Senegalese sole (Solea senegalensis) reveals sex-associated markers and genome rearrangements in flatfish.</title>
        <authorList>
            <person name="Guerrero-Cozar I."/>
            <person name="Gomez-Garrido J."/>
            <person name="Berbel C."/>
            <person name="Martinez-Blanch J.F."/>
            <person name="Alioto T."/>
            <person name="Claros M.G."/>
            <person name="Gagnaire P.A."/>
            <person name="Manchado M."/>
        </authorList>
    </citation>
    <scope>NUCLEOTIDE SEQUENCE [LARGE SCALE GENOMIC DNA]</scope>
    <source>
        <strain evidence="6">Sse05_10M</strain>
    </source>
</reference>
<dbReference type="GO" id="GO:0004896">
    <property type="term" value="F:cytokine receptor activity"/>
    <property type="evidence" value="ECO:0007669"/>
    <property type="project" value="TreeGrafter"/>
</dbReference>
<feature type="domain" description="Fibronectin type-III" evidence="3">
    <location>
        <begin position="3"/>
        <end position="98"/>
    </location>
</feature>
<keyword evidence="1" id="KW-0472">Membrane</keyword>
<evidence type="ECO:0000256" key="1">
    <source>
        <dbReference type="SAM" id="Phobius"/>
    </source>
</evidence>
<feature type="domain" description="Interferon/interleukin receptor" evidence="4">
    <location>
        <begin position="113"/>
        <end position="199"/>
    </location>
</feature>
<evidence type="ECO:0000313" key="5">
    <source>
        <dbReference type="EMBL" id="KAG7503256.1"/>
    </source>
</evidence>
<dbReference type="Proteomes" id="UP000693946">
    <property type="component" value="Linkage Group LG2"/>
</dbReference>
<dbReference type="Pfam" id="PF09294">
    <property type="entry name" value="Interfer-bind"/>
    <property type="match status" value="1"/>
</dbReference>
<proteinExistence type="predicted"/>
<evidence type="ECO:0000313" key="7">
    <source>
        <dbReference type="Proteomes" id="UP000693946"/>
    </source>
</evidence>
<dbReference type="EMBL" id="JAGKHQ010000012">
    <property type="protein sequence ID" value="KAG7503257.1"/>
    <property type="molecule type" value="Genomic_DNA"/>
</dbReference>
<reference evidence="6" key="2">
    <citation type="submission" date="2021-03" db="EMBL/GenBank/DDBJ databases">
        <authorList>
            <person name="Guerrero-Cozar I."/>
            <person name="Gomez-Garrido J."/>
            <person name="Berbel C."/>
            <person name="Martinez-Blanch J.F."/>
            <person name="Alioto T."/>
            <person name="Claros M.G."/>
            <person name="Gagnaire P.A."/>
            <person name="Manchado M."/>
        </authorList>
    </citation>
    <scope>NUCLEOTIDE SEQUENCE</scope>
    <source>
        <strain evidence="6">Sse05_10M</strain>
        <tissue evidence="6">Blood</tissue>
    </source>
</reference>
<accession>A0AAV6RCK1</accession>
<dbReference type="AlphaFoldDB" id="A0AAV6RCK1"/>
<keyword evidence="7" id="KW-1185">Reference proteome</keyword>
<dbReference type="Pfam" id="PF01108">
    <property type="entry name" value="Tissue_fac"/>
    <property type="match status" value="1"/>
</dbReference>
<evidence type="ECO:0000313" key="6">
    <source>
        <dbReference type="EMBL" id="KAG7503257.1"/>
    </source>
</evidence>
<protein>
    <submittedName>
        <fullName evidence="5">Interferon gamma receptor 2</fullName>
    </submittedName>
</protein>
<evidence type="ECO:0000256" key="2">
    <source>
        <dbReference type="SAM" id="SignalP"/>
    </source>
</evidence>
<gene>
    <name evidence="6" type="ORF">JOB18_034550</name>
</gene>
<dbReference type="InterPro" id="IPR050650">
    <property type="entry name" value="Type-II_Cytokine-TF_Rcpt"/>
</dbReference>
<organism evidence="6 7">
    <name type="scientific">Solea senegalensis</name>
    <name type="common">Senegalese sole</name>
    <dbReference type="NCBI Taxonomy" id="28829"/>
    <lineage>
        <taxon>Eukaryota</taxon>
        <taxon>Metazoa</taxon>
        <taxon>Chordata</taxon>
        <taxon>Craniata</taxon>
        <taxon>Vertebrata</taxon>
        <taxon>Euteleostomi</taxon>
        <taxon>Actinopterygii</taxon>
        <taxon>Neopterygii</taxon>
        <taxon>Teleostei</taxon>
        <taxon>Neoteleostei</taxon>
        <taxon>Acanthomorphata</taxon>
        <taxon>Carangaria</taxon>
        <taxon>Pleuronectiformes</taxon>
        <taxon>Pleuronectoidei</taxon>
        <taxon>Soleidae</taxon>
        <taxon>Solea</taxon>
    </lineage>
</organism>
<keyword evidence="2" id="KW-0732">Signal</keyword>
<comment type="caution">
    <text evidence="6">The sequence shown here is derived from an EMBL/GenBank/DDBJ whole genome shotgun (WGS) entry which is preliminary data.</text>
</comment>